<reference evidence="3 5" key="1">
    <citation type="submission" date="2019-07" db="EMBL/GenBank/DDBJ databases">
        <title>Draft genome assembly of a fouling barnacle, Amphibalanus amphitrite (Darwin, 1854): The first reference genome for Thecostraca.</title>
        <authorList>
            <person name="Kim W."/>
        </authorList>
    </citation>
    <scope>NUCLEOTIDE SEQUENCE [LARGE SCALE GENOMIC DNA]</scope>
    <source>
        <strain evidence="3">SNU_AA5</strain>
        <tissue evidence="3">Soma without cirri and trophi</tissue>
    </source>
</reference>
<dbReference type="PANTHER" id="PTHR45828:SF9">
    <property type="entry name" value="CELL WALL INTEGRITY AND STRESS RESPONSE COMPONENT 4-LIKE-RELATED"/>
    <property type="match status" value="1"/>
</dbReference>
<comment type="caution">
    <text evidence="3">The sequence shown here is derived from an EMBL/GenBank/DDBJ whole genome shotgun (WGS) entry which is preliminary data.</text>
</comment>
<dbReference type="OrthoDB" id="2419613at2759"/>
<dbReference type="InterPro" id="IPR002861">
    <property type="entry name" value="Reeler_dom"/>
</dbReference>
<dbReference type="EMBL" id="VIIS01001636">
    <property type="protein sequence ID" value="KAF0295171.1"/>
    <property type="molecule type" value="Genomic_DNA"/>
</dbReference>
<dbReference type="GO" id="GO:0016020">
    <property type="term" value="C:membrane"/>
    <property type="evidence" value="ECO:0007669"/>
    <property type="project" value="TreeGrafter"/>
</dbReference>
<dbReference type="Pfam" id="PF02014">
    <property type="entry name" value="Reeler"/>
    <property type="match status" value="1"/>
</dbReference>
<evidence type="ECO:0000313" key="4">
    <source>
        <dbReference type="EMBL" id="KAF0297150.1"/>
    </source>
</evidence>
<evidence type="ECO:0000259" key="2">
    <source>
        <dbReference type="Pfam" id="PF02014"/>
    </source>
</evidence>
<accession>A0A6A4W061</accession>
<dbReference type="Proteomes" id="UP000440578">
    <property type="component" value="Unassembled WGS sequence"/>
</dbReference>
<proteinExistence type="predicted"/>
<dbReference type="PANTHER" id="PTHR45828">
    <property type="entry name" value="CYTOCHROME B561/FERRIC REDUCTASE TRANSMEMBRANE"/>
    <property type="match status" value="1"/>
</dbReference>
<protein>
    <recommendedName>
        <fullName evidence="2">Reelin domain-containing protein</fullName>
    </recommendedName>
</protein>
<keyword evidence="1" id="KW-0732">Signal</keyword>
<feature type="chain" id="PRO_5033874022" description="Reelin domain-containing protein" evidence="1">
    <location>
        <begin position="19"/>
        <end position="127"/>
    </location>
</feature>
<gene>
    <name evidence="4" type="ORF">FJT64_005401</name>
    <name evidence="3" type="ORF">FJT64_007303</name>
</gene>
<organism evidence="3 5">
    <name type="scientific">Amphibalanus amphitrite</name>
    <name type="common">Striped barnacle</name>
    <name type="synonym">Balanus amphitrite</name>
    <dbReference type="NCBI Taxonomy" id="1232801"/>
    <lineage>
        <taxon>Eukaryota</taxon>
        <taxon>Metazoa</taxon>
        <taxon>Ecdysozoa</taxon>
        <taxon>Arthropoda</taxon>
        <taxon>Crustacea</taxon>
        <taxon>Multicrustacea</taxon>
        <taxon>Cirripedia</taxon>
        <taxon>Thoracica</taxon>
        <taxon>Thoracicalcarea</taxon>
        <taxon>Balanomorpha</taxon>
        <taxon>Balanoidea</taxon>
        <taxon>Balanidae</taxon>
        <taxon>Amphibalaninae</taxon>
        <taxon>Amphibalanus</taxon>
    </lineage>
</organism>
<dbReference type="EMBL" id="VIIS01001511">
    <property type="protein sequence ID" value="KAF0297150.1"/>
    <property type="molecule type" value="Genomic_DNA"/>
</dbReference>
<evidence type="ECO:0000313" key="3">
    <source>
        <dbReference type="EMBL" id="KAF0295171.1"/>
    </source>
</evidence>
<feature type="domain" description="Reelin" evidence="2">
    <location>
        <begin position="34"/>
        <end position="119"/>
    </location>
</feature>
<evidence type="ECO:0000313" key="5">
    <source>
        <dbReference type="Proteomes" id="UP000440578"/>
    </source>
</evidence>
<evidence type="ECO:0000256" key="1">
    <source>
        <dbReference type="SAM" id="SignalP"/>
    </source>
</evidence>
<feature type="signal peptide" evidence="1">
    <location>
        <begin position="1"/>
        <end position="18"/>
    </location>
</feature>
<keyword evidence="5" id="KW-1185">Reference proteome</keyword>
<name>A0A6A4W061_AMPAM</name>
<sequence>MMKLLVTALALCLGLVAGFSNNEFVNPAHKNFACQNLYPKHEPFEPQTGANPYSLTVTDAPGGKQVTISGDSFKGFILQASSGSFSSPSHPIINVGCPQGATIRQKGAGVKNSFSVLWVGSGPVSFK</sequence>
<dbReference type="InterPro" id="IPR051237">
    <property type="entry name" value="Ferric-chelate_Red/DefProt"/>
</dbReference>
<dbReference type="AlphaFoldDB" id="A0A6A4W061"/>